<organism evidence="3">
    <name type="scientific">Serratia marcescens</name>
    <dbReference type="NCBI Taxonomy" id="615"/>
    <lineage>
        <taxon>Bacteria</taxon>
        <taxon>Pseudomonadati</taxon>
        <taxon>Pseudomonadota</taxon>
        <taxon>Gammaproteobacteria</taxon>
        <taxon>Enterobacterales</taxon>
        <taxon>Yersiniaceae</taxon>
        <taxon>Serratia</taxon>
    </lineage>
</organism>
<keyword evidence="2" id="KW-1133">Transmembrane helix</keyword>
<feature type="transmembrane region" description="Helical" evidence="2">
    <location>
        <begin position="15"/>
        <end position="37"/>
    </location>
</feature>
<evidence type="ECO:0000313" key="3">
    <source>
        <dbReference type="EMBL" id="SAY44820.1"/>
    </source>
</evidence>
<dbReference type="NCBIfam" id="NF007800">
    <property type="entry name" value="PRK10506.1"/>
    <property type="match status" value="1"/>
</dbReference>
<dbReference type="NCBIfam" id="TIGR02532">
    <property type="entry name" value="IV_pilin_GFxxxE"/>
    <property type="match status" value="1"/>
</dbReference>
<protein>
    <recommendedName>
        <fullName evidence="4">Prepilin peptidase-dependent protein</fullName>
    </recommendedName>
</protein>
<keyword evidence="2" id="KW-0812">Transmembrane</keyword>
<gene>
    <name evidence="3" type="ORF">PWN146_03539</name>
</gene>
<dbReference type="Pfam" id="PF07963">
    <property type="entry name" value="N_methyl"/>
    <property type="match status" value="1"/>
</dbReference>
<dbReference type="GO" id="GO:0016020">
    <property type="term" value="C:membrane"/>
    <property type="evidence" value="ECO:0007669"/>
    <property type="project" value="UniProtKB-SubCell"/>
</dbReference>
<keyword evidence="2" id="KW-0472">Membrane</keyword>
<accession>A0A1C3HID6</accession>
<dbReference type="AlphaFoldDB" id="A0A1C3HID6"/>
<dbReference type="SUPFAM" id="SSF54523">
    <property type="entry name" value="Pili subunits"/>
    <property type="match status" value="1"/>
</dbReference>
<dbReference type="InterPro" id="IPR012902">
    <property type="entry name" value="N_methyl_site"/>
</dbReference>
<comment type="subcellular location">
    <subcellularLocation>
        <location evidence="1">Membrane</location>
        <topology evidence="1">Single-pass membrane protein</topology>
    </subcellularLocation>
</comment>
<evidence type="ECO:0008006" key="4">
    <source>
        <dbReference type="Google" id="ProtNLM"/>
    </source>
</evidence>
<reference evidence="3" key="1">
    <citation type="submission" date="2016-05" db="EMBL/GenBank/DDBJ databases">
        <authorList>
            <person name="Cock P.J.A."/>
            <person name="Cock P.J.A."/>
        </authorList>
    </citation>
    <scope>NUCLEOTIDE SEQUENCE</scope>
    <source>
        <strain evidence="3">PWN146_assembly</strain>
    </source>
</reference>
<evidence type="ECO:0000256" key="1">
    <source>
        <dbReference type="ARBA" id="ARBA00004167"/>
    </source>
</evidence>
<name>A0A1C3HID6_SERMA</name>
<evidence type="ECO:0000256" key="2">
    <source>
        <dbReference type="SAM" id="Phobius"/>
    </source>
</evidence>
<proteinExistence type="predicted"/>
<dbReference type="EMBL" id="LT575490">
    <property type="protein sequence ID" value="SAY44820.1"/>
    <property type="molecule type" value="Genomic_DNA"/>
</dbReference>
<sequence>MNDNTLSNIDDRQRGMTLIELLAAILIAAMLTGWGVGQWRYHQQALRLEHTAQQLLAFLLRLQADANWRNRTMLLWFKNGTPWCLGGGVPPPDCASAEGSVFSPSYRDVALSGYTGKEIGFYGLRNTAQAGHILLSNDAGSLRLVLSARGRLRLCSEGQRLRGMALC</sequence>
<dbReference type="InterPro" id="IPR045584">
    <property type="entry name" value="Pilin-like"/>
</dbReference>